<reference evidence="11" key="1">
    <citation type="submission" date="2015-06" db="EMBL/GenBank/DDBJ databases">
        <authorList>
            <person name="van de Sande W.W.J."/>
        </authorList>
    </citation>
    <scope>NUCLEOTIDE SEQUENCE [LARGE SCALE GENOMIC DNA]</scope>
    <source>
        <strain evidence="11">mm55</strain>
    </source>
</reference>
<comment type="cofactor">
    <cofactor evidence="1">
        <name>FAD</name>
        <dbReference type="ChEBI" id="CHEBI:57692"/>
    </cofactor>
</comment>
<dbReference type="AlphaFoldDB" id="A0A175WFT5"/>
<evidence type="ECO:0000313" key="10">
    <source>
        <dbReference type="EMBL" id="KXX82442.1"/>
    </source>
</evidence>
<organism evidence="10 11">
    <name type="scientific">Madurella mycetomatis</name>
    <dbReference type="NCBI Taxonomy" id="100816"/>
    <lineage>
        <taxon>Eukaryota</taxon>
        <taxon>Fungi</taxon>
        <taxon>Dikarya</taxon>
        <taxon>Ascomycota</taxon>
        <taxon>Pezizomycotina</taxon>
        <taxon>Sordariomycetes</taxon>
        <taxon>Sordariomycetidae</taxon>
        <taxon>Sordariales</taxon>
        <taxon>Sordariales incertae sedis</taxon>
        <taxon>Madurella</taxon>
    </lineage>
</organism>
<name>A0A175WFT5_9PEZI</name>
<dbReference type="FunFam" id="3.30.465.10:FF:000014">
    <property type="entry name" value="D-lactate dehydrogenase (Cytochrome), putative"/>
    <property type="match status" value="1"/>
</dbReference>
<proteinExistence type="inferred from homology"/>
<feature type="domain" description="FAD-binding PCMH-type" evidence="8">
    <location>
        <begin position="139"/>
        <end position="316"/>
    </location>
</feature>
<dbReference type="Pfam" id="PF02913">
    <property type="entry name" value="FAD-oxidase_C"/>
    <property type="match status" value="1"/>
</dbReference>
<dbReference type="OrthoDB" id="7786253at2759"/>
<evidence type="ECO:0000256" key="2">
    <source>
        <dbReference type="ARBA" id="ARBA00008000"/>
    </source>
</evidence>
<dbReference type="PANTHER" id="PTHR11748:SF83">
    <property type="entry name" value="DEHYDROGENASE (CYTOCHROME), PUTATIVE (AFU_ORTHOLOGUE AFUA_1G17520)-RELATED"/>
    <property type="match status" value="1"/>
</dbReference>
<keyword evidence="11" id="KW-1185">Reference proteome</keyword>
<evidence type="ECO:0000256" key="3">
    <source>
        <dbReference type="ARBA" id="ARBA00022630"/>
    </source>
</evidence>
<evidence type="ECO:0000256" key="6">
    <source>
        <dbReference type="ARBA" id="ARBA00038897"/>
    </source>
</evidence>
<dbReference type="EMBL" id="LCTW02000075">
    <property type="protein sequence ID" value="KXX79865.1"/>
    <property type="molecule type" value="Genomic_DNA"/>
</dbReference>
<keyword evidence="4" id="KW-0274">FAD</keyword>
<sequence>MAGRNLVASFSREWLSRGRTRLAACRWYSQQHHGRPPNTISPETGHFPAGGNARRNTTAVAAAGVVGVVGFGAGILFSRETSTDMTWNDYATSPIEYANRTEMLHAAEEIARVLGQDAVNYDADVLEHHGHSDWSTSNSPERAVAVVYPRSTEDVSAIARICNRQNVPIVPFGAGSSVEGNFSQPYSGICVNFCYMDKIVAFHPDDMDVVVQPGVNWVDLNSQIANSGLFAPMDPSPTATVGGMVSTNCSGTNAFRYGTMKDWVINLTVVLADGRVIKTRRRPRKTSAGYNLTALFVGVEGTLGMITEITLKLAAIPQDTSVAVVSFPSIRDAAAAATSLIRSGIQLAALEIMDEQQMRILNLHGSAAVRRHKWAEEPTLFLKFSGTTDGIKSDIQRCSDIIRSHQHSPGHRALHFARSKQEGHDLWAARKESLFTMTSIRPPGTEMWSTDVAVPVSRLAEIIDWSKSECSKLGIFASVIGHVGDGNFHVAMMYDPRDAEQAAAVSKCVHRMMGKALEMEGTVSGEHAIGIGKKDCLVDELGTDTIGLMRQLKGVVDPKWIMNPGKVFDYVPSWSS</sequence>
<evidence type="ECO:0000313" key="11">
    <source>
        <dbReference type="Proteomes" id="UP000078237"/>
    </source>
</evidence>
<keyword evidence="5" id="KW-0560">Oxidoreductase</keyword>
<comment type="caution">
    <text evidence="10">The sequence shown here is derived from an EMBL/GenBank/DDBJ whole genome shotgun (WGS) entry which is preliminary data.</text>
</comment>
<dbReference type="InterPro" id="IPR036318">
    <property type="entry name" value="FAD-bd_PCMH-like_sf"/>
</dbReference>
<dbReference type="Gene3D" id="3.30.70.2740">
    <property type="match status" value="1"/>
</dbReference>
<evidence type="ECO:0000256" key="4">
    <source>
        <dbReference type="ARBA" id="ARBA00022827"/>
    </source>
</evidence>
<dbReference type="InterPro" id="IPR004113">
    <property type="entry name" value="FAD-bd_oxidored_4_C"/>
</dbReference>
<reference evidence="10" key="2">
    <citation type="submission" date="2015-06" db="EMBL/GenBank/DDBJ databases">
        <authorList>
            <person name="Hoefler B.C."/>
            <person name="Straight P.D."/>
        </authorList>
    </citation>
    <scope>NUCLEOTIDE SEQUENCE [LARGE SCALE GENOMIC DNA]</scope>
    <source>
        <strain evidence="10">Mm55</strain>
    </source>
</reference>
<evidence type="ECO:0000256" key="1">
    <source>
        <dbReference type="ARBA" id="ARBA00001974"/>
    </source>
</evidence>
<protein>
    <recommendedName>
        <fullName evidence="6">D-lactate dehydrogenase (cytochrome)</fullName>
        <ecNumber evidence="6">1.1.2.4</ecNumber>
    </recommendedName>
</protein>
<dbReference type="GO" id="GO:0008720">
    <property type="term" value="F:D-lactate dehydrogenase (NAD+) activity"/>
    <property type="evidence" value="ECO:0007669"/>
    <property type="project" value="TreeGrafter"/>
</dbReference>
<dbReference type="GO" id="GO:0005739">
    <property type="term" value="C:mitochondrion"/>
    <property type="evidence" value="ECO:0007669"/>
    <property type="project" value="TreeGrafter"/>
</dbReference>
<dbReference type="InterPro" id="IPR016171">
    <property type="entry name" value="Vanillyl_alc_oxidase_C-sub2"/>
</dbReference>
<evidence type="ECO:0000259" key="8">
    <source>
        <dbReference type="PROSITE" id="PS51387"/>
    </source>
</evidence>
<dbReference type="VEuPathDB" id="FungiDB:MMYC01_202418"/>
<dbReference type="InterPro" id="IPR016169">
    <property type="entry name" value="FAD-bd_PCMH_sub2"/>
</dbReference>
<dbReference type="InterPro" id="IPR016164">
    <property type="entry name" value="FAD-linked_Oxase-like_C"/>
</dbReference>
<gene>
    <name evidence="10" type="ORF">MMYC01_201669</name>
    <name evidence="9" type="ORF">MMYC01_202418</name>
</gene>
<dbReference type="Gene3D" id="3.30.465.10">
    <property type="match status" value="1"/>
</dbReference>
<dbReference type="Gene3D" id="1.10.45.10">
    <property type="entry name" value="Vanillyl-alcohol Oxidase, Chain A, domain 4"/>
    <property type="match status" value="1"/>
</dbReference>
<dbReference type="GO" id="GO:0071949">
    <property type="term" value="F:FAD binding"/>
    <property type="evidence" value="ECO:0007669"/>
    <property type="project" value="InterPro"/>
</dbReference>
<comment type="similarity">
    <text evidence="2">Belongs to the FAD-binding oxidoreductase/transferase type 4 family.</text>
</comment>
<dbReference type="VEuPathDB" id="FungiDB:MMYC01_201669"/>
<dbReference type="InterPro" id="IPR016166">
    <property type="entry name" value="FAD-bd_PCMH"/>
</dbReference>
<dbReference type="EC" id="1.1.2.4" evidence="6"/>
<keyword evidence="3" id="KW-0285">Flavoprotein</keyword>
<dbReference type="FunFam" id="3.30.70.2740:FF:000001">
    <property type="entry name" value="D-lactate dehydrogenase mitochondrial"/>
    <property type="match status" value="1"/>
</dbReference>
<reference evidence="10 11" key="3">
    <citation type="submission" date="2016-01" db="EMBL/GenBank/DDBJ databases">
        <title>Madurella mycetomatis genome sequencing.</title>
        <authorList>
            <person name="Van De Sande W."/>
        </authorList>
    </citation>
    <scope>NUCLEOTIDE SEQUENCE [LARGE SCALE GENOMIC DNA]</scope>
    <source>
        <strain evidence="11">mm55</strain>
        <strain evidence="10">Mm55</strain>
    </source>
</reference>
<dbReference type="GO" id="GO:1903457">
    <property type="term" value="P:lactate catabolic process"/>
    <property type="evidence" value="ECO:0007669"/>
    <property type="project" value="TreeGrafter"/>
</dbReference>
<dbReference type="SUPFAM" id="SSF55103">
    <property type="entry name" value="FAD-linked oxidases, C-terminal domain"/>
    <property type="match status" value="1"/>
</dbReference>
<evidence type="ECO:0000256" key="5">
    <source>
        <dbReference type="ARBA" id="ARBA00023002"/>
    </source>
</evidence>
<dbReference type="PROSITE" id="PS51387">
    <property type="entry name" value="FAD_PCMH"/>
    <property type="match status" value="1"/>
</dbReference>
<evidence type="ECO:0000256" key="7">
    <source>
        <dbReference type="ARBA" id="ARBA00051436"/>
    </source>
</evidence>
<dbReference type="Proteomes" id="UP000078237">
    <property type="component" value="Unassembled WGS sequence"/>
</dbReference>
<dbReference type="FunFam" id="1.10.45.10:FF:000001">
    <property type="entry name" value="D-lactate dehydrogenase mitochondrial"/>
    <property type="match status" value="1"/>
</dbReference>
<accession>A0A175WFT5</accession>
<dbReference type="PANTHER" id="PTHR11748">
    <property type="entry name" value="D-LACTATE DEHYDROGENASE"/>
    <property type="match status" value="1"/>
</dbReference>
<dbReference type="InterPro" id="IPR006094">
    <property type="entry name" value="Oxid_FAD_bind_N"/>
</dbReference>
<dbReference type="GO" id="GO:0004458">
    <property type="term" value="F:D-lactate dehydrogenase (cytochrome) activity"/>
    <property type="evidence" value="ECO:0007669"/>
    <property type="project" value="UniProtKB-EC"/>
</dbReference>
<comment type="catalytic activity">
    <reaction evidence="7">
        <text>(R)-lactate + 2 Fe(III)-[cytochrome c] = 2 Fe(II)-[cytochrome c] + pyruvate + 2 H(+)</text>
        <dbReference type="Rhea" id="RHEA:13521"/>
        <dbReference type="Rhea" id="RHEA-COMP:10350"/>
        <dbReference type="Rhea" id="RHEA-COMP:14399"/>
        <dbReference type="ChEBI" id="CHEBI:15361"/>
        <dbReference type="ChEBI" id="CHEBI:15378"/>
        <dbReference type="ChEBI" id="CHEBI:16004"/>
        <dbReference type="ChEBI" id="CHEBI:29033"/>
        <dbReference type="ChEBI" id="CHEBI:29034"/>
        <dbReference type="EC" id="1.1.2.4"/>
    </reaction>
</comment>
<evidence type="ECO:0000313" key="9">
    <source>
        <dbReference type="EMBL" id="KXX79865.1"/>
    </source>
</evidence>
<dbReference type="EMBL" id="LCTW02000014">
    <property type="protein sequence ID" value="KXX82442.1"/>
    <property type="molecule type" value="Genomic_DNA"/>
</dbReference>
<dbReference type="Pfam" id="PF01565">
    <property type="entry name" value="FAD_binding_4"/>
    <property type="match status" value="1"/>
</dbReference>
<dbReference type="STRING" id="100816.A0A175WFT5"/>
<dbReference type="SUPFAM" id="SSF56176">
    <property type="entry name" value="FAD-binding/transporter-associated domain-like"/>
    <property type="match status" value="1"/>
</dbReference>